<evidence type="ECO:0000256" key="1">
    <source>
        <dbReference type="SAM" id="MobiDB-lite"/>
    </source>
</evidence>
<accession>A0A7U2F975</accession>
<dbReference type="Proteomes" id="UP000663193">
    <property type="component" value="Chromosome 11"/>
</dbReference>
<feature type="region of interest" description="Disordered" evidence="1">
    <location>
        <begin position="36"/>
        <end position="60"/>
    </location>
</feature>
<gene>
    <name evidence="3" type="ORF">JI435_415750</name>
</gene>
<reference evidence="4" key="1">
    <citation type="journal article" date="2021" name="BMC Genomics">
        <title>Chromosome-level genome assembly and manually-curated proteome of model necrotroph Parastagonospora nodorum Sn15 reveals a genome-wide trove of candidate effector homologs, and redundancy of virulence-related functions within an accessory chromosome.</title>
        <authorList>
            <person name="Bertazzoni S."/>
            <person name="Jones D.A.B."/>
            <person name="Phan H.T."/>
            <person name="Tan K.-C."/>
            <person name="Hane J.K."/>
        </authorList>
    </citation>
    <scope>NUCLEOTIDE SEQUENCE [LARGE SCALE GENOMIC DNA]</scope>
    <source>
        <strain evidence="4">SN15 / ATCC MYA-4574 / FGSC 10173)</strain>
    </source>
</reference>
<keyword evidence="2" id="KW-1133">Transmembrane helix</keyword>
<sequence>MSLSRRFAPSSSGRMRSCTHLALKSQFLISRFLVQTPQRSRKPRPTTRMSTQTTKKRMPPTTVLTTIPTIVPPNLLVAVVVTLVDLVVTMPVVAVIVHRPQFPPHD</sequence>
<feature type="transmembrane region" description="Helical" evidence="2">
    <location>
        <begin position="75"/>
        <end position="97"/>
    </location>
</feature>
<proteinExistence type="predicted"/>
<name>A0A7U2F975_PHANO</name>
<evidence type="ECO:0000313" key="3">
    <source>
        <dbReference type="EMBL" id="QRD00748.1"/>
    </source>
</evidence>
<protein>
    <submittedName>
        <fullName evidence="3">Uncharacterized protein</fullName>
    </submittedName>
</protein>
<organism evidence="3 4">
    <name type="scientific">Phaeosphaeria nodorum (strain SN15 / ATCC MYA-4574 / FGSC 10173)</name>
    <name type="common">Glume blotch fungus</name>
    <name type="synonym">Parastagonospora nodorum</name>
    <dbReference type="NCBI Taxonomy" id="321614"/>
    <lineage>
        <taxon>Eukaryota</taxon>
        <taxon>Fungi</taxon>
        <taxon>Dikarya</taxon>
        <taxon>Ascomycota</taxon>
        <taxon>Pezizomycotina</taxon>
        <taxon>Dothideomycetes</taxon>
        <taxon>Pleosporomycetidae</taxon>
        <taxon>Pleosporales</taxon>
        <taxon>Pleosporineae</taxon>
        <taxon>Phaeosphaeriaceae</taxon>
        <taxon>Parastagonospora</taxon>
    </lineage>
</organism>
<evidence type="ECO:0000313" key="4">
    <source>
        <dbReference type="Proteomes" id="UP000663193"/>
    </source>
</evidence>
<keyword evidence="4" id="KW-1185">Reference proteome</keyword>
<keyword evidence="2" id="KW-0812">Transmembrane</keyword>
<dbReference type="AlphaFoldDB" id="A0A7U2F975"/>
<dbReference type="EMBL" id="CP069033">
    <property type="protein sequence ID" value="QRD00748.1"/>
    <property type="molecule type" value="Genomic_DNA"/>
</dbReference>
<evidence type="ECO:0000256" key="2">
    <source>
        <dbReference type="SAM" id="Phobius"/>
    </source>
</evidence>
<dbReference type="VEuPathDB" id="FungiDB:JI435_415750"/>
<keyword evidence="2" id="KW-0472">Membrane</keyword>